<name>A0AAJ0FDK9_9PEZI</name>
<proteinExistence type="inferred from homology"/>
<sequence length="234" mass="26859">MATPVAESAATAVARARLNPVGRKQIFLPNHVITFVRPKANQPPNLATFAVPLKFNKFDLRDYLFHVYGVEVRGVRSFINQMKPERANGGFGKWFRPKSAKMMVAELKKPFVWPERPAAADREAFDYQAHQKIEKLKRERQEEQARLYRAEIPLRTQVAVPEHRRGLREQAKEFLANPNLWEDAPGVTRAQGRSVWTEVETESDFEEFEELEDVEAEAGSSDIINEDRKDGKGR</sequence>
<comment type="similarity">
    <text evidence="1">Belongs to the universal ribosomal protein uL23 family.</text>
</comment>
<keyword evidence="2 6" id="KW-0689">Ribosomal protein</keyword>
<evidence type="ECO:0000256" key="4">
    <source>
        <dbReference type="ARBA" id="ARBA00039977"/>
    </source>
</evidence>
<dbReference type="GO" id="GO:0003735">
    <property type="term" value="F:structural constituent of ribosome"/>
    <property type="evidence" value="ECO:0007669"/>
    <property type="project" value="InterPro"/>
</dbReference>
<evidence type="ECO:0000256" key="2">
    <source>
        <dbReference type="ARBA" id="ARBA00022980"/>
    </source>
</evidence>
<dbReference type="InterPro" id="IPR013025">
    <property type="entry name" value="Ribosomal_uL23-like"/>
</dbReference>
<reference evidence="6" key="1">
    <citation type="submission" date="2023-06" db="EMBL/GenBank/DDBJ databases">
        <title>Genome-scale phylogeny and comparative genomics of the fungal order Sordariales.</title>
        <authorList>
            <consortium name="Lawrence Berkeley National Laboratory"/>
            <person name="Hensen N."/>
            <person name="Bonometti L."/>
            <person name="Westerberg I."/>
            <person name="Brannstrom I.O."/>
            <person name="Guillou S."/>
            <person name="Cros-Aarteil S."/>
            <person name="Calhoun S."/>
            <person name="Haridas S."/>
            <person name="Kuo A."/>
            <person name="Mondo S."/>
            <person name="Pangilinan J."/>
            <person name="Riley R."/>
            <person name="Labutti K."/>
            <person name="Andreopoulos B."/>
            <person name="Lipzen A."/>
            <person name="Chen C."/>
            <person name="Yanf M."/>
            <person name="Daum C."/>
            <person name="Ng V."/>
            <person name="Clum A."/>
            <person name="Steindorff A."/>
            <person name="Ohm R."/>
            <person name="Martin F."/>
            <person name="Silar P."/>
            <person name="Natvig D."/>
            <person name="Lalanne C."/>
            <person name="Gautier V."/>
            <person name="Ament-Velasquez S.L."/>
            <person name="Kruys A."/>
            <person name="Hutchinson M.I."/>
            <person name="Powell A.J."/>
            <person name="Barry K."/>
            <person name="Miller A.N."/>
            <person name="Grigoriev I.V."/>
            <person name="Debuchy R."/>
            <person name="Gladieux P."/>
            <person name="Thoren M.H."/>
            <person name="Johannesson H."/>
        </authorList>
    </citation>
    <scope>NUCLEOTIDE SEQUENCE</scope>
    <source>
        <strain evidence="6">PSN4</strain>
    </source>
</reference>
<keyword evidence="3" id="KW-0687">Ribonucleoprotein</keyword>
<dbReference type="InterPro" id="IPR012678">
    <property type="entry name" value="Ribosomal_uL23/eL15/eS24_sf"/>
</dbReference>
<keyword evidence="7" id="KW-1185">Reference proteome</keyword>
<protein>
    <recommendedName>
        <fullName evidence="4">Large ribosomal subunit protein uL23m</fullName>
    </recommendedName>
</protein>
<evidence type="ECO:0000313" key="6">
    <source>
        <dbReference type="EMBL" id="KAK1759433.1"/>
    </source>
</evidence>
<dbReference type="EMBL" id="MU839828">
    <property type="protein sequence ID" value="KAK1759433.1"/>
    <property type="molecule type" value="Genomic_DNA"/>
</dbReference>
<dbReference type="AlphaFoldDB" id="A0AAJ0FDK9"/>
<feature type="region of interest" description="Disordered" evidence="5">
    <location>
        <begin position="192"/>
        <end position="234"/>
    </location>
</feature>
<dbReference type="InterPro" id="IPR012677">
    <property type="entry name" value="Nucleotide-bd_a/b_plait_sf"/>
</dbReference>
<dbReference type="GO" id="GO:0005762">
    <property type="term" value="C:mitochondrial large ribosomal subunit"/>
    <property type="evidence" value="ECO:0007669"/>
    <property type="project" value="TreeGrafter"/>
</dbReference>
<dbReference type="PANTHER" id="PTHR12059:SF5">
    <property type="entry name" value="LARGE RIBOSOMAL SUBUNIT PROTEIN UL23M"/>
    <property type="match status" value="1"/>
</dbReference>
<dbReference type="GO" id="GO:0032543">
    <property type="term" value="P:mitochondrial translation"/>
    <property type="evidence" value="ECO:0007669"/>
    <property type="project" value="TreeGrafter"/>
</dbReference>
<feature type="compositionally biased region" description="Basic and acidic residues" evidence="5">
    <location>
        <begin position="225"/>
        <end position="234"/>
    </location>
</feature>
<evidence type="ECO:0000256" key="5">
    <source>
        <dbReference type="SAM" id="MobiDB-lite"/>
    </source>
</evidence>
<comment type="caution">
    <text evidence="6">The sequence shown here is derived from an EMBL/GenBank/DDBJ whole genome shotgun (WGS) entry which is preliminary data.</text>
</comment>
<dbReference type="SUPFAM" id="SSF54189">
    <property type="entry name" value="Ribosomal proteins S24e, L23 and L15e"/>
    <property type="match status" value="1"/>
</dbReference>
<gene>
    <name evidence="6" type="ORF">QBC47DRAFT_398240</name>
</gene>
<dbReference type="Proteomes" id="UP001239445">
    <property type="component" value="Unassembled WGS sequence"/>
</dbReference>
<dbReference type="Pfam" id="PF00276">
    <property type="entry name" value="Ribosomal_L23"/>
    <property type="match status" value="1"/>
</dbReference>
<accession>A0AAJ0FDK9</accession>
<evidence type="ECO:0000313" key="7">
    <source>
        <dbReference type="Proteomes" id="UP001239445"/>
    </source>
</evidence>
<evidence type="ECO:0000256" key="3">
    <source>
        <dbReference type="ARBA" id="ARBA00023274"/>
    </source>
</evidence>
<dbReference type="PANTHER" id="PTHR12059">
    <property type="entry name" value="RIBOSOMAL PROTEIN L23-RELATED"/>
    <property type="match status" value="1"/>
</dbReference>
<dbReference type="Gene3D" id="3.30.70.330">
    <property type="match status" value="1"/>
</dbReference>
<organism evidence="6 7">
    <name type="scientific">Echria macrotheca</name>
    <dbReference type="NCBI Taxonomy" id="438768"/>
    <lineage>
        <taxon>Eukaryota</taxon>
        <taxon>Fungi</taxon>
        <taxon>Dikarya</taxon>
        <taxon>Ascomycota</taxon>
        <taxon>Pezizomycotina</taxon>
        <taxon>Sordariomycetes</taxon>
        <taxon>Sordariomycetidae</taxon>
        <taxon>Sordariales</taxon>
        <taxon>Schizotheciaceae</taxon>
        <taxon>Echria</taxon>
    </lineage>
</organism>
<evidence type="ECO:0000256" key="1">
    <source>
        <dbReference type="ARBA" id="ARBA00006700"/>
    </source>
</evidence>
<feature type="compositionally biased region" description="Acidic residues" evidence="5">
    <location>
        <begin position="199"/>
        <end position="216"/>
    </location>
</feature>